<keyword evidence="1" id="KW-1133">Transmembrane helix</keyword>
<evidence type="ECO:0000256" key="1">
    <source>
        <dbReference type="SAM" id="Phobius"/>
    </source>
</evidence>
<dbReference type="Pfam" id="PF19865">
    <property type="entry name" value="DUF6338"/>
    <property type="match status" value="1"/>
</dbReference>
<feature type="transmembrane region" description="Helical" evidence="1">
    <location>
        <begin position="79"/>
        <end position="97"/>
    </location>
</feature>
<keyword evidence="1" id="KW-0472">Membrane</keyword>
<feature type="transmembrane region" description="Helical" evidence="1">
    <location>
        <begin position="44"/>
        <end position="64"/>
    </location>
</feature>
<evidence type="ECO:0000313" key="2">
    <source>
        <dbReference type="EMBL" id="TCV97728.1"/>
    </source>
</evidence>
<reference evidence="2 3" key="1">
    <citation type="submission" date="2019-03" db="EMBL/GenBank/DDBJ databases">
        <title>Above-ground endophytic microbial communities from plants in different locations in the United States.</title>
        <authorList>
            <person name="Frank C."/>
        </authorList>
    </citation>
    <scope>NUCLEOTIDE SEQUENCE [LARGE SCALE GENOMIC DNA]</scope>
    <source>
        <strain evidence="2 3">LP_13_YM</strain>
    </source>
</reference>
<dbReference type="EMBL" id="SMCS01000001">
    <property type="protein sequence ID" value="TCV97728.1"/>
    <property type="molecule type" value="Genomic_DNA"/>
</dbReference>
<accession>A0A4R3Z0J4</accession>
<proteinExistence type="predicted"/>
<gene>
    <name evidence="2" type="ORF">EC912_101745</name>
</gene>
<dbReference type="RefSeq" id="WP_132141762.1">
    <property type="nucleotide sequence ID" value="NZ_SMCS01000001.1"/>
</dbReference>
<dbReference type="Proteomes" id="UP000295645">
    <property type="component" value="Unassembled WGS sequence"/>
</dbReference>
<organism evidence="2 3">
    <name type="scientific">Luteibacter rhizovicinus</name>
    <dbReference type="NCBI Taxonomy" id="242606"/>
    <lineage>
        <taxon>Bacteria</taxon>
        <taxon>Pseudomonadati</taxon>
        <taxon>Pseudomonadota</taxon>
        <taxon>Gammaproteobacteria</taxon>
        <taxon>Lysobacterales</taxon>
        <taxon>Rhodanobacteraceae</taxon>
        <taxon>Luteibacter</taxon>
    </lineage>
</organism>
<comment type="caution">
    <text evidence="2">The sequence shown here is derived from an EMBL/GenBank/DDBJ whole genome shotgun (WGS) entry which is preliminary data.</text>
</comment>
<evidence type="ECO:0000313" key="3">
    <source>
        <dbReference type="Proteomes" id="UP000295645"/>
    </source>
</evidence>
<name>A0A4R3Z0J4_9GAMM</name>
<dbReference type="AlphaFoldDB" id="A0A4R3Z0J4"/>
<keyword evidence="3" id="KW-1185">Reference proteome</keyword>
<dbReference type="InterPro" id="IPR045919">
    <property type="entry name" value="DUF6338"/>
</dbReference>
<protein>
    <submittedName>
        <fullName evidence="2">Uncharacterized protein</fullName>
    </submittedName>
</protein>
<keyword evidence="1" id="KW-0812">Transmembrane</keyword>
<feature type="transmembrane region" description="Helical" evidence="1">
    <location>
        <begin position="12"/>
        <end position="32"/>
    </location>
</feature>
<sequence length="200" mass="22265">MPELSKDVVALLQYLAPGFLVAWVYFGVTSHVKPSQFERVVQALIYTVVIQALLATERSVALWLGKFKALGAWGTTSDLTASLATALFLGLIIATITNRDWLYRHLRNLGFTSRTGHPGEWFGTFSDFPRFVVLQLKDGTRVFGWPTTWPSEADKGHFFITSATRAVDDEEQDLSYLEGLLINVSDVSYVEFAKPPEGSS</sequence>
<dbReference type="OrthoDB" id="9154573at2"/>